<dbReference type="AlphaFoldDB" id="F2AVE6"/>
<evidence type="ECO:0000313" key="2">
    <source>
        <dbReference type="Proteomes" id="UP000006222"/>
    </source>
</evidence>
<dbReference type="EMBL" id="AFAR01000186">
    <property type="protein sequence ID" value="EGF26356.1"/>
    <property type="molecule type" value="Genomic_DNA"/>
</dbReference>
<accession>F2AVE6</accession>
<gene>
    <name evidence="1" type="ORF">RBWH47_05239</name>
</gene>
<sequence length="58" mass="6356">MGGVRALGHRDVVAGVLIGYRGESEGDCEQFNPHEDRHLKRLVAAVGSLVQRYGKTSY</sequence>
<reference evidence="1 2" key="1">
    <citation type="journal article" date="2013" name="Mar. Genomics">
        <title>Expression of sulfatases in Rhodopirellula baltica and the diversity of sulfatases in the genus Rhodopirellula.</title>
        <authorList>
            <person name="Wegner C.E."/>
            <person name="Richter-Heitmann T."/>
            <person name="Klindworth A."/>
            <person name="Klockow C."/>
            <person name="Richter M."/>
            <person name="Achstetter T."/>
            <person name="Glockner F.O."/>
            <person name="Harder J."/>
        </authorList>
    </citation>
    <scope>NUCLEOTIDE SEQUENCE [LARGE SCALE GENOMIC DNA]</scope>
    <source>
        <strain evidence="1 2">WH47</strain>
    </source>
</reference>
<comment type="caution">
    <text evidence="1">The sequence shown here is derived from an EMBL/GenBank/DDBJ whole genome shotgun (WGS) entry which is preliminary data.</text>
</comment>
<dbReference type="Proteomes" id="UP000006222">
    <property type="component" value="Unassembled WGS sequence"/>
</dbReference>
<organism evidence="1 2">
    <name type="scientific">Rhodopirellula baltica WH47</name>
    <dbReference type="NCBI Taxonomy" id="991778"/>
    <lineage>
        <taxon>Bacteria</taxon>
        <taxon>Pseudomonadati</taxon>
        <taxon>Planctomycetota</taxon>
        <taxon>Planctomycetia</taxon>
        <taxon>Pirellulales</taxon>
        <taxon>Pirellulaceae</taxon>
        <taxon>Rhodopirellula</taxon>
    </lineage>
</organism>
<proteinExistence type="predicted"/>
<protein>
    <submittedName>
        <fullName evidence="1">Uncharacterized protein</fullName>
    </submittedName>
</protein>
<evidence type="ECO:0000313" key="1">
    <source>
        <dbReference type="EMBL" id="EGF26356.1"/>
    </source>
</evidence>
<name>F2AVE6_RHOBT</name>